<dbReference type="Gene3D" id="3.30.300.30">
    <property type="match status" value="1"/>
</dbReference>
<evidence type="ECO:0000313" key="5">
    <source>
        <dbReference type="Proteomes" id="UP000185639"/>
    </source>
</evidence>
<name>A0A1N7Q926_9GAMM</name>
<dbReference type="PANTHER" id="PTHR44845">
    <property type="entry name" value="CARRIER DOMAIN-CONTAINING PROTEIN"/>
    <property type="match status" value="1"/>
</dbReference>
<dbReference type="InterPro" id="IPR000873">
    <property type="entry name" value="AMP-dep_synth/lig_dom"/>
</dbReference>
<protein>
    <submittedName>
        <fullName evidence="4">Amino acid adenylation domain-containing protein</fullName>
    </submittedName>
</protein>
<dbReference type="EMBL" id="FTOH01000016">
    <property type="protein sequence ID" value="SIT19345.1"/>
    <property type="molecule type" value="Genomic_DNA"/>
</dbReference>
<keyword evidence="2" id="KW-0597">Phosphoprotein</keyword>
<feature type="domain" description="AMP-dependent synthetase/ligase" evidence="3">
    <location>
        <begin position="34"/>
        <end position="374"/>
    </location>
</feature>
<dbReference type="InterPro" id="IPR045851">
    <property type="entry name" value="AMP-bd_C_sf"/>
</dbReference>
<dbReference type="OrthoDB" id="9757559at2"/>
<proteinExistence type="predicted"/>
<organism evidence="4 5">
    <name type="scientific">Thalassolituus maritimus</name>
    <dbReference type="NCBI Taxonomy" id="484498"/>
    <lineage>
        <taxon>Bacteria</taxon>
        <taxon>Pseudomonadati</taxon>
        <taxon>Pseudomonadota</taxon>
        <taxon>Gammaproteobacteria</taxon>
        <taxon>Oceanospirillales</taxon>
        <taxon>Oceanospirillaceae</taxon>
        <taxon>Thalassolituus</taxon>
    </lineage>
</organism>
<evidence type="ECO:0000256" key="2">
    <source>
        <dbReference type="ARBA" id="ARBA00022553"/>
    </source>
</evidence>
<accession>A0A1N7Q926</accession>
<dbReference type="STRING" id="484498.SAMN05421686_11610"/>
<keyword evidence="5" id="KW-1185">Reference proteome</keyword>
<evidence type="ECO:0000259" key="3">
    <source>
        <dbReference type="Pfam" id="PF00501"/>
    </source>
</evidence>
<sequence>MVMEEKEISPRSLRTIIADMCMSRGAELACADGLLSFTYRQLDSFSNDIYVQCNDAGLAGAVICLAIPSSARYIASVLSIVKLRGVFVPIDLAWPEERIRAILAMIKPAAIFVEKDQLSRFEGILAAVNLSCFAKPICDEQLFLLQNNDSSKHNDLSKSWTNDSLYLISTSGSTGVPNIVEGKHLSLSHFINWQISTFGIDSTCRVSLLAPTTFDVSLRDIFLPLCTGGTVFVPPPKARYHPVNFPMWVQQNKINLIHTVPSVFKMAASVASFKHSFASVEKMFLSGEKLYVDDAAIFYDILSPAAQLYNLYGPTESTLVKTYYEVPRDLQALAVDIVPIGHPIADCEVLIEKAGDDQCGEIILKSKYLSQGYYKNNQLTAERFVNFDGDAADVTCYKSGDLGYYDNNGLLHIVGRNDSQVKVAGNRVELNEIEVCLRKFAGIDDVIVLAYTASEQDHEPKICCVVTSSKGIKENEIRDYLREQLPSYLVPSSICEIPAFPLLPNGKKDRKKLLSMVQTK</sequence>
<evidence type="ECO:0000256" key="1">
    <source>
        <dbReference type="ARBA" id="ARBA00022450"/>
    </source>
</evidence>
<evidence type="ECO:0000313" key="4">
    <source>
        <dbReference type="EMBL" id="SIT19345.1"/>
    </source>
</evidence>
<dbReference type="PANTHER" id="PTHR44845:SF4">
    <property type="entry name" value="NONRIBOSOMAL PEPTIDE SYNTHASE INPA"/>
    <property type="match status" value="1"/>
</dbReference>
<gene>
    <name evidence="4" type="ORF">SAMN05421686_11610</name>
</gene>
<dbReference type="InterPro" id="IPR042099">
    <property type="entry name" value="ANL_N_sf"/>
</dbReference>
<dbReference type="AlphaFoldDB" id="A0A1N7Q926"/>
<dbReference type="Proteomes" id="UP000185639">
    <property type="component" value="Unassembled WGS sequence"/>
</dbReference>
<dbReference type="Gene3D" id="3.40.50.12780">
    <property type="entry name" value="N-terminal domain of ligase-like"/>
    <property type="match status" value="1"/>
</dbReference>
<reference evidence="5" key="1">
    <citation type="submission" date="2017-01" db="EMBL/GenBank/DDBJ databases">
        <authorList>
            <person name="Varghese N."/>
            <person name="Submissions S."/>
        </authorList>
    </citation>
    <scope>NUCLEOTIDE SEQUENCE [LARGE SCALE GENOMIC DNA]</scope>
    <source>
        <strain evidence="5">DSM 24913</strain>
    </source>
</reference>
<keyword evidence="1" id="KW-0596">Phosphopantetheine</keyword>
<dbReference type="Pfam" id="PF00501">
    <property type="entry name" value="AMP-binding"/>
    <property type="match status" value="1"/>
</dbReference>
<dbReference type="SUPFAM" id="SSF56801">
    <property type="entry name" value="Acetyl-CoA synthetase-like"/>
    <property type="match status" value="1"/>
</dbReference>